<dbReference type="EMBL" id="RJSE01000006">
    <property type="protein sequence ID" value="RNL63630.1"/>
    <property type="molecule type" value="Genomic_DNA"/>
</dbReference>
<gene>
    <name evidence="1" type="ORF">EFK50_07760</name>
</gene>
<dbReference type="RefSeq" id="WP_123227016.1">
    <property type="nucleotide sequence ID" value="NZ_RJSE01000006.1"/>
</dbReference>
<name>A0A3N0CJK4_9ACTN</name>
<protein>
    <submittedName>
        <fullName evidence="1">Uncharacterized protein</fullName>
    </submittedName>
</protein>
<organism evidence="1 2">
    <name type="scientific">Nocardioides marmoriginsengisoli</name>
    <dbReference type="NCBI Taxonomy" id="661483"/>
    <lineage>
        <taxon>Bacteria</taxon>
        <taxon>Bacillati</taxon>
        <taxon>Actinomycetota</taxon>
        <taxon>Actinomycetes</taxon>
        <taxon>Propionibacteriales</taxon>
        <taxon>Nocardioidaceae</taxon>
        <taxon>Nocardioides</taxon>
    </lineage>
</organism>
<dbReference type="Proteomes" id="UP000267128">
    <property type="component" value="Unassembled WGS sequence"/>
</dbReference>
<keyword evidence="2" id="KW-1185">Reference proteome</keyword>
<proteinExistence type="predicted"/>
<reference evidence="1 2" key="1">
    <citation type="submission" date="2018-11" db="EMBL/GenBank/DDBJ databases">
        <authorList>
            <person name="Li F."/>
        </authorList>
    </citation>
    <scope>NUCLEOTIDE SEQUENCE [LARGE SCALE GENOMIC DNA]</scope>
    <source>
        <strain evidence="1 2">Gsoil 097</strain>
    </source>
</reference>
<sequence>MSDLTQFRDHARFMAGREHALGCLVVRSKPPKAHSFDAKNVGWKWCGNNEAHDEHAWKSESQFGSDYAPEWRCAGICGGCNSDAHRALWSRLADEIDAYLADDDETPLWEEEQ</sequence>
<comment type="caution">
    <text evidence="1">The sequence shown here is derived from an EMBL/GenBank/DDBJ whole genome shotgun (WGS) entry which is preliminary data.</text>
</comment>
<evidence type="ECO:0000313" key="2">
    <source>
        <dbReference type="Proteomes" id="UP000267128"/>
    </source>
</evidence>
<evidence type="ECO:0000313" key="1">
    <source>
        <dbReference type="EMBL" id="RNL63630.1"/>
    </source>
</evidence>
<dbReference type="AlphaFoldDB" id="A0A3N0CJK4"/>
<accession>A0A3N0CJK4</accession>